<sequence>MVNIVLVSHSPKLVEGLEELLKQVVGQVSIVTAGGDEDGSIGTHFDKIQAAVEEAASGDDGALVFYDLGSAKMNAEMAIEVAESESVRLVSYPIVEGSYLAAVESSIGNSLDDILASLEKEFG</sequence>
<proteinExistence type="predicted"/>
<evidence type="ECO:0000256" key="2">
    <source>
        <dbReference type="ARBA" id="ARBA00002788"/>
    </source>
</evidence>
<dbReference type="EC" id="2.7.1.121" evidence="3"/>
<dbReference type="NCBIfam" id="TIGR02364">
    <property type="entry name" value="dha_pts"/>
    <property type="match status" value="1"/>
</dbReference>
<evidence type="ECO:0000256" key="1">
    <source>
        <dbReference type="ARBA" id="ARBA00001113"/>
    </source>
</evidence>
<evidence type="ECO:0000259" key="6">
    <source>
        <dbReference type="PROSITE" id="PS51096"/>
    </source>
</evidence>
<dbReference type="InterPro" id="IPR036662">
    <property type="entry name" value="PTS_EIIA_man-typ_sf"/>
</dbReference>
<dbReference type="EMBL" id="SRJC01000001">
    <property type="protein sequence ID" value="TGB03477.1"/>
    <property type="molecule type" value="Genomic_DNA"/>
</dbReference>
<evidence type="ECO:0000256" key="5">
    <source>
        <dbReference type="ARBA" id="ARBA00046577"/>
    </source>
</evidence>
<comment type="subunit">
    <text evidence="5">Homodimer. The dihydroxyacetone kinase complex is composed of a homodimer of DhaM, a homodimer of DhaK and the subunit DhaL.</text>
</comment>
<dbReference type="InterPro" id="IPR004701">
    <property type="entry name" value="PTS_EIIA_man-typ"/>
</dbReference>
<dbReference type="PROSITE" id="PS51096">
    <property type="entry name" value="PTS_EIIA_TYPE_4"/>
    <property type="match status" value="1"/>
</dbReference>
<dbReference type="RefSeq" id="WP_135326208.1">
    <property type="nucleotide sequence ID" value="NZ_SRJC01000001.1"/>
</dbReference>
<dbReference type="PANTHER" id="PTHR38594:SF1">
    <property type="entry name" value="PEP-DEPENDENT DIHYDROXYACETONE KINASE, PHOSPHORYL DONOR SUBUNIT DHAM"/>
    <property type="match status" value="1"/>
</dbReference>
<dbReference type="AlphaFoldDB" id="A0A4Z0H0W2"/>
<comment type="caution">
    <text evidence="7">The sequence shown here is derived from an EMBL/GenBank/DDBJ whole genome shotgun (WGS) entry which is preliminary data.</text>
</comment>
<accession>A0A4Z0H0W2</accession>
<dbReference type="Proteomes" id="UP000297982">
    <property type="component" value="Unassembled WGS sequence"/>
</dbReference>
<keyword evidence="8" id="KW-1185">Reference proteome</keyword>
<evidence type="ECO:0000313" key="8">
    <source>
        <dbReference type="Proteomes" id="UP000297982"/>
    </source>
</evidence>
<dbReference type="GO" id="GO:0016020">
    <property type="term" value="C:membrane"/>
    <property type="evidence" value="ECO:0007669"/>
    <property type="project" value="InterPro"/>
</dbReference>
<name>A0A4Z0H0W2_9BACI</name>
<gene>
    <name evidence="7" type="primary">dhaM</name>
    <name evidence="7" type="ORF">E4663_00270</name>
</gene>
<comment type="catalytic activity">
    <reaction evidence="1">
        <text>dihydroxyacetone + phosphoenolpyruvate = dihydroxyacetone phosphate + pyruvate</text>
        <dbReference type="Rhea" id="RHEA:18381"/>
        <dbReference type="ChEBI" id="CHEBI:15361"/>
        <dbReference type="ChEBI" id="CHEBI:16016"/>
        <dbReference type="ChEBI" id="CHEBI:57642"/>
        <dbReference type="ChEBI" id="CHEBI:58702"/>
        <dbReference type="EC" id="2.7.1.121"/>
    </reaction>
</comment>
<dbReference type="GO" id="GO:0019563">
    <property type="term" value="P:glycerol catabolic process"/>
    <property type="evidence" value="ECO:0007669"/>
    <property type="project" value="InterPro"/>
</dbReference>
<evidence type="ECO:0000256" key="3">
    <source>
        <dbReference type="ARBA" id="ARBA00012095"/>
    </source>
</evidence>
<dbReference type="PANTHER" id="PTHR38594">
    <property type="entry name" value="PEP-DEPENDENT DIHYDROXYACETONE KINASE, PHOSPHORYL DONOR SUBUNIT DHAM"/>
    <property type="match status" value="1"/>
</dbReference>
<keyword evidence="4 7" id="KW-0808">Transferase</keyword>
<dbReference type="SUPFAM" id="SSF53062">
    <property type="entry name" value="PTS system fructose IIA component-like"/>
    <property type="match status" value="1"/>
</dbReference>
<dbReference type="InterPro" id="IPR039643">
    <property type="entry name" value="DhaM"/>
</dbReference>
<feature type="domain" description="PTS EIIA type-4" evidence="6">
    <location>
        <begin position="1"/>
        <end position="123"/>
    </location>
</feature>
<comment type="function">
    <text evidence="2">Component of the dihydroxyacetone kinase complex, which is responsible for the phosphoenolpyruvate (PEP)-dependent phosphorylation of dihydroxyacetone. DhaM serves as the phosphoryl donor. Is phosphorylated by phosphoenolpyruvate in an EI- and HPr-dependent reaction, and a phosphorelay system on histidine residues finally leads to phosphoryl transfer to DhaL and dihydroxyacetone.</text>
</comment>
<dbReference type="STRING" id="192814.GCA_900166575_00347"/>
<reference evidence="7 8" key="1">
    <citation type="journal article" date="2003" name="Int. J. Syst. Evol. Microbiol.">
        <title>Halobacillus salinus sp. nov., isolated from a salt lake on the coast of the East Sea in Korea.</title>
        <authorList>
            <person name="Yoon J.H."/>
            <person name="Kang K.H."/>
            <person name="Park Y.H."/>
        </authorList>
    </citation>
    <scope>NUCLEOTIDE SEQUENCE [LARGE SCALE GENOMIC DNA]</scope>
    <source>
        <strain evidence="7 8">HSL-3</strain>
    </source>
</reference>
<keyword evidence="7" id="KW-0418">Kinase</keyword>
<evidence type="ECO:0000313" key="7">
    <source>
        <dbReference type="EMBL" id="TGB03477.1"/>
    </source>
</evidence>
<dbReference type="GO" id="GO:0047324">
    <property type="term" value="F:phosphoenolpyruvate-glycerone phosphotransferase activity"/>
    <property type="evidence" value="ECO:0007669"/>
    <property type="project" value="UniProtKB-EC"/>
</dbReference>
<protein>
    <recommendedName>
        <fullName evidence="3">phosphoenolpyruvate--glycerone phosphotransferase</fullName>
        <ecNumber evidence="3">2.7.1.121</ecNumber>
    </recommendedName>
</protein>
<dbReference type="Pfam" id="PF03610">
    <property type="entry name" value="EIIA-man"/>
    <property type="match status" value="1"/>
</dbReference>
<dbReference type="Gene3D" id="3.40.50.510">
    <property type="entry name" value="Phosphotransferase system, mannose-type IIA component"/>
    <property type="match status" value="1"/>
</dbReference>
<evidence type="ECO:0000256" key="4">
    <source>
        <dbReference type="ARBA" id="ARBA00022679"/>
    </source>
</evidence>
<dbReference type="InterPro" id="IPR012844">
    <property type="entry name" value="DhaM_N"/>
</dbReference>
<dbReference type="GO" id="GO:0009401">
    <property type="term" value="P:phosphoenolpyruvate-dependent sugar phosphotransferase system"/>
    <property type="evidence" value="ECO:0007669"/>
    <property type="project" value="InterPro"/>
</dbReference>
<organism evidence="7 8">
    <name type="scientific">Halobacillus salinus</name>
    <dbReference type="NCBI Taxonomy" id="192814"/>
    <lineage>
        <taxon>Bacteria</taxon>
        <taxon>Bacillati</taxon>
        <taxon>Bacillota</taxon>
        <taxon>Bacilli</taxon>
        <taxon>Bacillales</taxon>
        <taxon>Bacillaceae</taxon>
        <taxon>Halobacillus</taxon>
    </lineage>
</organism>